<dbReference type="InterPro" id="IPR007712">
    <property type="entry name" value="RelE/ParE_toxin"/>
</dbReference>
<proteinExistence type="predicted"/>
<organism evidence="2 3">
    <name type="scientific">Tenebrionibacter intestinalis</name>
    <dbReference type="NCBI Taxonomy" id="2799638"/>
    <lineage>
        <taxon>Bacteria</taxon>
        <taxon>Pseudomonadati</taxon>
        <taxon>Pseudomonadota</taxon>
        <taxon>Gammaproteobacteria</taxon>
        <taxon>Enterobacterales</taxon>
        <taxon>Enterobacteriaceae</taxon>
        <taxon>Tenebrionibacter/Tenebrionicola group</taxon>
        <taxon>Tenebrionibacter</taxon>
    </lineage>
</organism>
<evidence type="ECO:0000256" key="1">
    <source>
        <dbReference type="ARBA" id="ARBA00022649"/>
    </source>
</evidence>
<dbReference type="Proteomes" id="UP000659047">
    <property type="component" value="Unassembled WGS sequence"/>
</dbReference>
<comment type="caution">
    <text evidence="2">The sequence shown here is derived from an EMBL/GenBank/DDBJ whole genome shotgun (WGS) entry which is preliminary data.</text>
</comment>
<keyword evidence="1" id="KW-1277">Toxin-antitoxin system</keyword>
<dbReference type="Pfam" id="PF05016">
    <property type="entry name" value="ParE_toxin"/>
    <property type="match status" value="1"/>
</dbReference>
<dbReference type="RefSeq" id="WP_238715500.1">
    <property type="nucleotide sequence ID" value="NZ_JAEPBH010000153.1"/>
</dbReference>
<dbReference type="AlphaFoldDB" id="A0A8K0XYA9"/>
<keyword evidence="3" id="KW-1185">Reference proteome</keyword>
<dbReference type="Gene3D" id="3.30.2310.20">
    <property type="entry name" value="RelE-like"/>
    <property type="match status" value="1"/>
</dbReference>
<reference evidence="2" key="1">
    <citation type="submission" date="2021-01" db="EMBL/GenBank/DDBJ databases">
        <title>Intestinitalea alba gen. nov., sp. nov., a novel genus of the family Enterobacteriaceae, isolated from the gut of the plastic-eating mealworm Tenebrio molitor L.</title>
        <authorList>
            <person name="Yang Y."/>
        </authorList>
    </citation>
    <scope>NUCLEOTIDE SEQUENCE</scope>
    <source>
        <strain evidence="2">BIT-L3</strain>
    </source>
</reference>
<evidence type="ECO:0000313" key="3">
    <source>
        <dbReference type="Proteomes" id="UP000659047"/>
    </source>
</evidence>
<accession>A0A8K0XYA9</accession>
<evidence type="ECO:0000313" key="2">
    <source>
        <dbReference type="EMBL" id="MBK4717196.1"/>
    </source>
</evidence>
<dbReference type="InterPro" id="IPR035093">
    <property type="entry name" value="RelE/ParE_toxin_dom_sf"/>
</dbReference>
<sequence length="101" mass="11425">MTSVVQWEMQARADREAIFRYLYQEAGLSVASTADDKLISMVSILKENPQAGVKAGRTAKQRKLVVPRFPFIIVYVAEESLVLILRVLHTSRKIAGRYSRS</sequence>
<protein>
    <submittedName>
        <fullName evidence="2">Type II toxin-antitoxin system RelE/ParE family toxin</fullName>
    </submittedName>
</protein>
<dbReference type="EMBL" id="JAEPBH010000153">
    <property type="protein sequence ID" value="MBK4717196.1"/>
    <property type="molecule type" value="Genomic_DNA"/>
</dbReference>
<gene>
    <name evidence="2" type="ORF">JJB97_18200</name>
</gene>
<name>A0A8K0XYA9_9ENTR</name>